<organism evidence="2 3">
    <name type="scientific">Amblyomma americanum</name>
    <name type="common">Lone star tick</name>
    <dbReference type="NCBI Taxonomy" id="6943"/>
    <lineage>
        <taxon>Eukaryota</taxon>
        <taxon>Metazoa</taxon>
        <taxon>Ecdysozoa</taxon>
        <taxon>Arthropoda</taxon>
        <taxon>Chelicerata</taxon>
        <taxon>Arachnida</taxon>
        <taxon>Acari</taxon>
        <taxon>Parasitiformes</taxon>
        <taxon>Ixodida</taxon>
        <taxon>Ixodoidea</taxon>
        <taxon>Ixodidae</taxon>
        <taxon>Amblyomminae</taxon>
        <taxon>Amblyomma</taxon>
    </lineage>
</organism>
<proteinExistence type="predicted"/>
<name>A0AAQ4E525_AMBAM</name>
<feature type="compositionally biased region" description="Polar residues" evidence="1">
    <location>
        <begin position="102"/>
        <end position="112"/>
    </location>
</feature>
<feature type="compositionally biased region" description="Basic and acidic residues" evidence="1">
    <location>
        <begin position="27"/>
        <end position="44"/>
    </location>
</feature>
<gene>
    <name evidence="2" type="ORF">V5799_013720</name>
</gene>
<dbReference type="EMBL" id="JARKHS020022024">
    <property type="protein sequence ID" value="KAK8769814.1"/>
    <property type="molecule type" value="Genomic_DNA"/>
</dbReference>
<comment type="caution">
    <text evidence="2">The sequence shown here is derived from an EMBL/GenBank/DDBJ whole genome shotgun (WGS) entry which is preliminary data.</text>
</comment>
<accession>A0AAQ4E525</accession>
<dbReference type="Proteomes" id="UP001321473">
    <property type="component" value="Unassembled WGS sequence"/>
</dbReference>
<protein>
    <submittedName>
        <fullName evidence="2">Uncharacterized protein</fullName>
    </submittedName>
</protein>
<evidence type="ECO:0000313" key="3">
    <source>
        <dbReference type="Proteomes" id="UP001321473"/>
    </source>
</evidence>
<reference evidence="2 3" key="1">
    <citation type="journal article" date="2023" name="Arcadia Sci">
        <title>De novo assembly of a long-read Amblyomma americanum tick genome.</title>
        <authorList>
            <person name="Chou S."/>
            <person name="Poskanzer K.E."/>
            <person name="Rollins M."/>
            <person name="Thuy-Boun P.S."/>
        </authorList>
    </citation>
    <scope>NUCLEOTIDE SEQUENCE [LARGE SCALE GENOMIC DNA]</scope>
    <source>
        <strain evidence="2">F_SG_1</strain>
        <tissue evidence="2">Salivary glands</tissue>
    </source>
</reference>
<sequence>MGQTTLDQAGSKDLHPGGHTESPPLHQEARGEKEPRSTPGEEVKSTLPASDVAETFVSPDPGTDIHLLRDETSGSAAESRSHTTGAYAPSEQHAMKLAAPSTVKSPTCTPHQQCDADERSKAVAAESPPYLPLPFTSTPLDGPPHTSHPSLFPPTLTTFPASALLTSGYRSPSAFVHSESHSMNPIPTQAPFSRDWYLASGTTAATPMDGALAEMASPVVPGKMDMSAANVSNVNDNAFLAVFGK</sequence>
<feature type="compositionally biased region" description="Polar residues" evidence="1">
    <location>
        <begin position="73"/>
        <end position="84"/>
    </location>
</feature>
<feature type="region of interest" description="Disordered" evidence="1">
    <location>
        <begin position="1"/>
        <end position="153"/>
    </location>
</feature>
<evidence type="ECO:0000256" key="1">
    <source>
        <dbReference type="SAM" id="MobiDB-lite"/>
    </source>
</evidence>
<evidence type="ECO:0000313" key="2">
    <source>
        <dbReference type="EMBL" id="KAK8769814.1"/>
    </source>
</evidence>
<keyword evidence="3" id="KW-1185">Reference proteome</keyword>
<dbReference type="AlphaFoldDB" id="A0AAQ4E525"/>